<dbReference type="InterPro" id="IPR033803">
    <property type="entry name" value="CBD-like_Golvesin-Xly"/>
</dbReference>
<evidence type="ECO:0000256" key="1">
    <source>
        <dbReference type="ARBA" id="ARBA00004613"/>
    </source>
</evidence>
<keyword evidence="7" id="KW-1185">Reference proteome</keyword>
<dbReference type="PANTHER" id="PTHR37467">
    <property type="entry name" value="EXPORTED CALCIUM-BINDING GLYCOPROTEIN-RELATED"/>
    <property type="match status" value="1"/>
</dbReference>
<dbReference type="PANTHER" id="PTHR37467:SF1">
    <property type="entry name" value="EXPORTED CALCIUM-BINDING GLYCOPROTEIN"/>
    <property type="match status" value="1"/>
</dbReference>
<dbReference type="SUPFAM" id="SSF49265">
    <property type="entry name" value="Fibronectin type III"/>
    <property type="match status" value="1"/>
</dbReference>
<dbReference type="STRING" id="488535.SAMN04487963_2863"/>
<accession>A0A1I4RNR8</accession>
<evidence type="ECO:0000313" key="7">
    <source>
        <dbReference type="Proteomes" id="UP000198519"/>
    </source>
</evidence>
<dbReference type="InterPro" id="IPR028974">
    <property type="entry name" value="TSP_type-3_rpt"/>
</dbReference>
<dbReference type="OrthoDB" id="9785394at2"/>
<dbReference type="AlphaFoldDB" id="A0A1I4RNR8"/>
<dbReference type="Gene3D" id="4.10.1080.10">
    <property type="entry name" value="TSP type-3 repeat"/>
    <property type="match status" value="1"/>
</dbReference>
<evidence type="ECO:0000256" key="4">
    <source>
        <dbReference type="ARBA" id="ARBA00022837"/>
    </source>
</evidence>
<evidence type="ECO:0000256" key="2">
    <source>
        <dbReference type="ARBA" id="ARBA00022525"/>
    </source>
</evidence>
<feature type="domain" description="Golvesin/Xly CBD-like" evidence="5">
    <location>
        <begin position="44"/>
        <end position="170"/>
    </location>
</feature>
<dbReference type="InterPro" id="IPR059100">
    <property type="entry name" value="TSP3_bac"/>
</dbReference>
<name>A0A1I4RNR8_9GAMM</name>
<dbReference type="InterPro" id="IPR053180">
    <property type="entry name" value="Ca-binding_acidic-repeat"/>
</dbReference>
<organism evidence="6 7">
    <name type="scientific">Marinobacter zhejiangensis</name>
    <dbReference type="NCBI Taxonomy" id="488535"/>
    <lineage>
        <taxon>Bacteria</taxon>
        <taxon>Pseudomonadati</taxon>
        <taxon>Pseudomonadota</taxon>
        <taxon>Gammaproteobacteria</taxon>
        <taxon>Pseudomonadales</taxon>
        <taxon>Marinobacteraceae</taxon>
        <taxon>Marinobacter</taxon>
    </lineage>
</organism>
<proteinExistence type="predicted"/>
<gene>
    <name evidence="6" type="ORF">SAMN04487963_2863</name>
</gene>
<dbReference type="EMBL" id="FOUE01000004">
    <property type="protein sequence ID" value="SFM53796.1"/>
    <property type="molecule type" value="Genomic_DNA"/>
</dbReference>
<keyword evidence="3" id="KW-0732">Signal</keyword>
<keyword evidence="2" id="KW-0964">Secreted</keyword>
<protein>
    <recommendedName>
        <fullName evidence="5">Golvesin/Xly CBD-like domain-containing protein</fullName>
    </recommendedName>
</protein>
<dbReference type="Pfam" id="PF25275">
    <property type="entry name" value="Golvesin_C"/>
    <property type="match status" value="2"/>
</dbReference>
<sequence>MVKPNTVLLLSVAGTLVAGCATRTPIDVEDLPPSSAGSASEHVIDRDNVGFYSDGNWSISTSIPGYQGSDYLISDPGTGSNVATWNLNIIRTFDVFAKWTSTSQRGSNVKFVIYHLDANNNLTTDTVTVSQRENGGTWVKLGTYRMSTLTGRVTVSNDADGWVVADAVLFREAGAETIQPGDQDSDGDGISDALELQYGLDPNDPSDASMDMDGDGLSNKDEILLVLTDPSVADSDGDGIPDGFEVNYGLDPSVNDAAADSDGDGISNFDEYKAGSDPNDSNSIPAGNYVLLTWTPPNQRADGTSLSTSDIAYYELSYQMAMAGEEQIVDNDSTDFISYGGGRTSSSYKGYYGSSYFIMDPGSGETTAEWQVYNLSPGVQYELYGYWVASARRASNATYQFTYTDANGKQVTTSSVVDQRDNGSTWQLLGSFESSGGQLTVKIDNNADGYVIADAIKVSAASSSATTEVIESGDTSRYIVRDLQQGEWQFQIRATDSNGLTGEYSAPVTRTVE</sequence>
<reference evidence="7" key="1">
    <citation type="submission" date="2016-10" db="EMBL/GenBank/DDBJ databases">
        <authorList>
            <person name="Varghese N."/>
            <person name="Submissions S."/>
        </authorList>
    </citation>
    <scope>NUCLEOTIDE SEQUENCE [LARGE SCALE GENOMIC DNA]</scope>
    <source>
        <strain evidence="7">CGMCC 1.7061</strain>
    </source>
</reference>
<dbReference type="Pfam" id="PF18884">
    <property type="entry name" value="TSP3_bac"/>
    <property type="match status" value="4"/>
</dbReference>
<dbReference type="SUPFAM" id="SSF103647">
    <property type="entry name" value="TSP type-3 repeat"/>
    <property type="match status" value="1"/>
</dbReference>
<comment type="subcellular location">
    <subcellularLocation>
        <location evidence="1">Secreted</location>
    </subcellularLocation>
</comment>
<dbReference type="InterPro" id="IPR036116">
    <property type="entry name" value="FN3_sf"/>
</dbReference>
<evidence type="ECO:0000256" key="3">
    <source>
        <dbReference type="ARBA" id="ARBA00022729"/>
    </source>
</evidence>
<feature type="domain" description="Golvesin/Xly CBD-like" evidence="5">
    <location>
        <begin position="328"/>
        <end position="458"/>
    </location>
</feature>
<keyword evidence="4" id="KW-0106">Calcium</keyword>
<evidence type="ECO:0000313" key="6">
    <source>
        <dbReference type="EMBL" id="SFM53796.1"/>
    </source>
</evidence>
<dbReference type="GO" id="GO:0005509">
    <property type="term" value="F:calcium ion binding"/>
    <property type="evidence" value="ECO:0007669"/>
    <property type="project" value="InterPro"/>
</dbReference>
<evidence type="ECO:0000259" key="5">
    <source>
        <dbReference type="Pfam" id="PF25275"/>
    </source>
</evidence>
<dbReference type="PROSITE" id="PS51257">
    <property type="entry name" value="PROKAR_LIPOPROTEIN"/>
    <property type="match status" value="1"/>
</dbReference>
<dbReference type="Proteomes" id="UP000198519">
    <property type="component" value="Unassembled WGS sequence"/>
</dbReference>
<dbReference type="RefSeq" id="WP_092023749.1">
    <property type="nucleotide sequence ID" value="NZ_FOUE01000004.1"/>
</dbReference>